<evidence type="ECO:0000313" key="11">
    <source>
        <dbReference type="Proteomes" id="UP000662857"/>
    </source>
</evidence>
<organism evidence="10 11">
    <name type="scientific">Natronosporangium hydrolyticum</name>
    <dbReference type="NCBI Taxonomy" id="2811111"/>
    <lineage>
        <taxon>Bacteria</taxon>
        <taxon>Bacillati</taxon>
        <taxon>Actinomycetota</taxon>
        <taxon>Actinomycetes</taxon>
        <taxon>Micromonosporales</taxon>
        <taxon>Micromonosporaceae</taxon>
        <taxon>Natronosporangium</taxon>
    </lineage>
</organism>
<comment type="subcellular location">
    <subcellularLocation>
        <location evidence="1 7">Cell membrane</location>
        <topology evidence="1 7">Multi-pass membrane protein</topology>
    </subcellularLocation>
</comment>
<dbReference type="EMBL" id="CP070499">
    <property type="protein sequence ID" value="QSB16959.1"/>
    <property type="molecule type" value="Genomic_DNA"/>
</dbReference>
<gene>
    <name evidence="10" type="primary">phnE</name>
    <name evidence="10" type="ORF">JQS43_12200</name>
</gene>
<evidence type="ECO:0000256" key="3">
    <source>
        <dbReference type="ARBA" id="ARBA00022475"/>
    </source>
</evidence>
<dbReference type="PANTHER" id="PTHR30043:SF1">
    <property type="entry name" value="ABC TRANSPORT SYSTEM PERMEASE PROTEIN P69"/>
    <property type="match status" value="1"/>
</dbReference>
<feature type="transmembrane region" description="Helical" evidence="7">
    <location>
        <begin position="147"/>
        <end position="171"/>
    </location>
</feature>
<proteinExistence type="inferred from homology"/>
<comment type="similarity">
    <text evidence="7">Belongs to the binding-protein-dependent transport system permease family.</text>
</comment>
<evidence type="ECO:0000256" key="7">
    <source>
        <dbReference type="RuleBase" id="RU363032"/>
    </source>
</evidence>
<feature type="region of interest" description="Disordered" evidence="8">
    <location>
        <begin position="1"/>
        <end position="30"/>
    </location>
</feature>
<keyword evidence="6 7" id="KW-0472">Membrane</keyword>
<dbReference type="PANTHER" id="PTHR30043">
    <property type="entry name" value="PHOSPHONATES TRANSPORT SYSTEM PERMEASE PROTEIN"/>
    <property type="match status" value="1"/>
</dbReference>
<reference evidence="10" key="1">
    <citation type="submission" date="2021-02" db="EMBL/GenBank/DDBJ databases">
        <title>Natrosporangium hydrolyticum gen. nov., sp. nov, a haloalkaliphilic actinobacterium from a soda solonchak soil.</title>
        <authorList>
            <person name="Sorokin D.Y."/>
            <person name="Khijniak T.V."/>
            <person name="Zakharycheva A.P."/>
            <person name="Boueva O.V."/>
            <person name="Ariskina E.V."/>
            <person name="Hahnke R.L."/>
            <person name="Bunk B."/>
            <person name="Sproer C."/>
            <person name="Schumann P."/>
            <person name="Evtushenko L.I."/>
            <person name="Kublanov I.V."/>
        </authorList>
    </citation>
    <scope>NUCLEOTIDE SEQUENCE</scope>
    <source>
        <strain evidence="10">DSM 106523</strain>
    </source>
</reference>
<dbReference type="Proteomes" id="UP000662857">
    <property type="component" value="Chromosome"/>
</dbReference>
<dbReference type="NCBIfam" id="TIGR01097">
    <property type="entry name" value="PhnE"/>
    <property type="match status" value="1"/>
</dbReference>
<evidence type="ECO:0000256" key="8">
    <source>
        <dbReference type="SAM" id="MobiDB-lite"/>
    </source>
</evidence>
<feature type="transmembrane region" description="Helical" evidence="7">
    <location>
        <begin position="101"/>
        <end position="126"/>
    </location>
</feature>
<dbReference type="Pfam" id="PF00528">
    <property type="entry name" value="BPD_transp_1"/>
    <property type="match status" value="1"/>
</dbReference>
<accession>A0A895YNC0</accession>
<keyword evidence="4 7" id="KW-0812">Transmembrane</keyword>
<sequence>MTGMLRSDRDPHAAGRLPLHRGDRPQPPGKTRQTIGLLLVLGVVLVCFWLVDARWGRLIEAPPILADYFELMAQGVFQNPVEDPTVGYWQRAFDLMLESLYMAWIGTMIGALLSFPLAFLAAENVAPKPVVFVTRQFLNAIRAIPELIFAIAIMLPIFGLGPLAGALALGVGSVGTLGKLTSEVIEGTDRGPVEAARASGAGFLATLRWSIVPQALPETIAFWLYRFEINIRAGAVLGVLGAGGIGSILSDLFRVRAWDRIGITLLVIIVVTVIIDQISARVRNRIIQGPGVSARSTQLQPVTGPAAA</sequence>
<evidence type="ECO:0000313" key="10">
    <source>
        <dbReference type="EMBL" id="QSB16959.1"/>
    </source>
</evidence>
<dbReference type="Gene3D" id="1.10.3720.10">
    <property type="entry name" value="MetI-like"/>
    <property type="match status" value="1"/>
</dbReference>
<dbReference type="InterPro" id="IPR005769">
    <property type="entry name" value="PhnE/PtxC"/>
</dbReference>
<keyword evidence="5 7" id="KW-1133">Transmembrane helix</keyword>
<dbReference type="GO" id="GO:0015416">
    <property type="term" value="F:ABC-type phosphonate transporter activity"/>
    <property type="evidence" value="ECO:0007669"/>
    <property type="project" value="InterPro"/>
</dbReference>
<protein>
    <submittedName>
        <fullName evidence="10">Phosphonate ABC transporter, permease protein PhnE</fullName>
    </submittedName>
</protein>
<keyword evidence="3" id="KW-1003">Cell membrane</keyword>
<evidence type="ECO:0000256" key="1">
    <source>
        <dbReference type="ARBA" id="ARBA00004651"/>
    </source>
</evidence>
<dbReference type="SUPFAM" id="SSF161098">
    <property type="entry name" value="MetI-like"/>
    <property type="match status" value="1"/>
</dbReference>
<dbReference type="KEGG" id="nhy:JQS43_12200"/>
<feature type="transmembrane region" description="Helical" evidence="7">
    <location>
        <begin position="261"/>
        <end position="280"/>
    </location>
</feature>
<keyword evidence="2 7" id="KW-0813">Transport</keyword>
<feature type="transmembrane region" description="Helical" evidence="7">
    <location>
        <begin position="34"/>
        <end position="51"/>
    </location>
</feature>
<dbReference type="CDD" id="cd06261">
    <property type="entry name" value="TM_PBP2"/>
    <property type="match status" value="1"/>
</dbReference>
<dbReference type="AlphaFoldDB" id="A0A895YNC0"/>
<dbReference type="InterPro" id="IPR000515">
    <property type="entry name" value="MetI-like"/>
</dbReference>
<name>A0A895YNC0_9ACTN</name>
<dbReference type="PROSITE" id="PS50928">
    <property type="entry name" value="ABC_TM1"/>
    <property type="match status" value="1"/>
</dbReference>
<evidence type="ECO:0000256" key="2">
    <source>
        <dbReference type="ARBA" id="ARBA00022448"/>
    </source>
</evidence>
<evidence type="ECO:0000256" key="6">
    <source>
        <dbReference type="ARBA" id="ARBA00023136"/>
    </source>
</evidence>
<keyword evidence="11" id="KW-1185">Reference proteome</keyword>
<dbReference type="GO" id="GO:0005886">
    <property type="term" value="C:plasma membrane"/>
    <property type="evidence" value="ECO:0007669"/>
    <property type="project" value="UniProtKB-SubCell"/>
</dbReference>
<dbReference type="InterPro" id="IPR035906">
    <property type="entry name" value="MetI-like_sf"/>
</dbReference>
<evidence type="ECO:0000256" key="4">
    <source>
        <dbReference type="ARBA" id="ARBA00022692"/>
    </source>
</evidence>
<evidence type="ECO:0000259" key="9">
    <source>
        <dbReference type="PROSITE" id="PS50928"/>
    </source>
</evidence>
<feature type="compositionally biased region" description="Basic and acidic residues" evidence="8">
    <location>
        <begin position="1"/>
        <end position="13"/>
    </location>
</feature>
<feature type="domain" description="ABC transmembrane type-1" evidence="9">
    <location>
        <begin position="96"/>
        <end position="279"/>
    </location>
</feature>
<evidence type="ECO:0000256" key="5">
    <source>
        <dbReference type="ARBA" id="ARBA00022989"/>
    </source>
</evidence>
<feature type="transmembrane region" description="Helical" evidence="7">
    <location>
        <begin position="229"/>
        <end position="249"/>
    </location>
</feature>